<dbReference type="SMART" id="SM01019">
    <property type="entry name" value="B3"/>
    <property type="match status" value="1"/>
</dbReference>
<feature type="domain" description="TF-B3" evidence="6">
    <location>
        <begin position="23"/>
        <end position="121"/>
    </location>
</feature>
<protein>
    <recommendedName>
        <fullName evidence="6">TF-B3 domain-containing protein</fullName>
    </recommendedName>
</protein>
<keyword evidence="8" id="KW-1185">Reference proteome</keyword>
<accession>A0AAD8NW25</accession>
<proteinExistence type="predicted"/>
<evidence type="ECO:0000256" key="3">
    <source>
        <dbReference type="ARBA" id="ARBA00023125"/>
    </source>
</evidence>
<sequence length="142" mass="16556">MDHQMQKQSPHHGDAEFWPLSGNPYFYVVMDKSKRFQLNFPPELSDKLPATKVLAQVIYREKAWNLLYIGDQATKCFGIASWRRFMTANNLKAGDACLFELMEVSSNRHIVKFKVQIFKDDFPLELLEKAEGFRKNNPIDLD</sequence>
<dbReference type="GO" id="GO:0003677">
    <property type="term" value="F:DNA binding"/>
    <property type="evidence" value="ECO:0007669"/>
    <property type="project" value="UniProtKB-KW"/>
</dbReference>
<dbReference type="Proteomes" id="UP001229421">
    <property type="component" value="Unassembled WGS sequence"/>
</dbReference>
<keyword evidence="5" id="KW-0539">Nucleus</keyword>
<dbReference type="InterPro" id="IPR044837">
    <property type="entry name" value="REM16-like"/>
</dbReference>
<dbReference type="Gene3D" id="2.40.330.10">
    <property type="entry name" value="DNA-binding pseudobarrel domain"/>
    <property type="match status" value="1"/>
</dbReference>
<dbReference type="GO" id="GO:0005634">
    <property type="term" value="C:nucleus"/>
    <property type="evidence" value="ECO:0007669"/>
    <property type="project" value="UniProtKB-SubCell"/>
</dbReference>
<evidence type="ECO:0000259" key="6">
    <source>
        <dbReference type="PROSITE" id="PS50863"/>
    </source>
</evidence>
<reference evidence="7" key="1">
    <citation type="journal article" date="2023" name="bioRxiv">
        <title>Improved chromosome-level genome assembly for marigold (Tagetes erecta).</title>
        <authorList>
            <person name="Jiang F."/>
            <person name="Yuan L."/>
            <person name="Wang S."/>
            <person name="Wang H."/>
            <person name="Xu D."/>
            <person name="Wang A."/>
            <person name="Fan W."/>
        </authorList>
    </citation>
    <scope>NUCLEOTIDE SEQUENCE</scope>
    <source>
        <strain evidence="7">WSJ</strain>
        <tissue evidence="7">Leaf</tissue>
    </source>
</reference>
<dbReference type="CDD" id="cd10017">
    <property type="entry name" value="B3_DNA"/>
    <property type="match status" value="1"/>
</dbReference>
<dbReference type="PANTHER" id="PTHR31391">
    <property type="entry name" value="B3 DOMAIN-CONTAINING PROTEIN OS11G0197600-RELATED"/>
    <property type="match status" value="1"/>
</dbReference>
<evidence type="ECO:0000256" key="5">
    <source>
        <dbReference type="ARBA" id="ARBA00023242"/>
    </source>
</evidence>
<keyword evidence="3" id="KW-0238">DNA-binding</keyword>
<evidence type="ECO:0000256" key="2">
    <source>
        <dbReference type="ARBA" id="ARBA00023015"/>
    </source>
</evidence>
<name>A0AAD8NW25_TARER</name>
<gene>
    <name evidence="7" type="ORF">QVD17_18125</name>
</gene>
<evidence type="ECO:0000313" key="7">
    <source>
        <dbReference type="EMBL" id="KAK1422836.1"/>
    </source>
</evidence>
<dbReference type="EMBL" id="JAUHHV010000005">
    <property type="protein sequence ID" value="KAK1422836.1"/>
    <property type="molecule type" value="Genomic_DNA"/>
</dbReference>
<keyword evidence="2" id="KW-0805">Transcription regulation</keyword>
<organism evidence="7 8">
    <name type="scientific">Tagetes erecta</name>
    <name type="common">African marigold</name>
    <dbReference type="NCBI Taxonomy" id="13708"/>
    <lineage>
        <taxon>Eukaryota</taxon>
        <taxon>Viridiplantae</taxon>
        <taxon>Streptophyta</taxon>
        <taxon>Embryophyta</taxon>
        <taxon>Tracheophyta</taxon>
        <taxon>Spermatophyta</taxon>
        <taxon>Magnoliopsida</taxon>
        <taxon>eudicotyledons</taxon>
        <taxon>Gunneridae</taxon>
        <taxon>Pentapetalae</taxon>
        <taxon>asterids</taxon>
        <taxon>campanulids</taxon>
        <taxon>Asterales</taxon>
        <taxon>Asteraceae</taxon>
        <taxon>Asteroideae</taxon>
        <taxon>Heliantheae alliance</taxon>
        <taxon>Tageteae</taxon>
        <taxon>Tagetes</taxon>
    </lineage>
</organism>
<dbReference type="PANTHER" id="PTHR31391:SF64">
    <property type="entry name" value="B3 DOMAIN-CONTAINING PROTEIN OS06G0112300"/>
    <property type="match status" value="1"/>
</dbReference>
<evidence type="ECO:0000313" key="8">
    <source>
        <dbReference type="Proteomes" id="UP001229421"/>
    </source>
</evidence>
<keyword evidence="4" id="KW-0804">Transcription</keyword>
<dbReference type="AlphaFoldDB" id="A0AAD8NW25"/>
<evidence type="ECO:0000256" key="1">
    <source>
        <dbReference type="ARBA" id="ARBA00004123"/>
    </source>
</evidence>
<dbReference type="SUPFAM" id="SSF101936">
    <property type="entry name" value="DNA-binding pseudobarrel domain"/>
    <property type="match status" value="1"/>
</dbReference>
<comment type="subcellular location">
    <subcellularLocation>
        <location evidence="1">Nucleus</location>
    </subcellularLocation>
</comment>
<dbReference type="Pfam" id="PF02362">
    <property type="entry name" value="B3"/>
    <property type="match status" value="1"/>
</dbReference>
<dbReference type="InterPro" id="IPR015300">
    <property type="entry name" value="DNA-bd_pseudobarrel_sf"/>
</dbReference>
<comment type="caution">
    <text evidence="7">The sequence shown here is derived from an EMBL/GenBank/DDBJ whole genome shotgun (WGS) entry which is preliminary data.</text>
</comment>
<dbReference type="PROSITE" id="PS50863">
    <property type="entry name" value="B3"/>
    <property type="match status" value="1"/>
</dbReference>
<dbReference type="InterPro" id="IPR003340">
    <property type="entry name" value="B3_DNA-bd"/>
</dbReference>
<evidence type="ECO:0000256" key="4">
    <source>
        <dbReference type="ARBA" id="ARBA00023163"/>
    </source>
</evidence>